<dbReference type="EMBL" id="JBFRYA010000014">
    <property type="protein sequence ID" value="MEX1670181.1"/>
    <property type="molecule type" value="Genomic_DNA"/>
</dbReference>
<dbReference type="Pfam" id="PF25917">
    <property type="entry name" value="BSH_RND"/>
    <property type="match status" value="1"/>
</dbReference>
<feature type="coiled-coil region" evidence="3">
    <location>
        <begin position="164"/>
        <end position="191"/>
    </location>
</feature>
<evidence type="ECO:0000259" key="6">
    <source>
        <dbReference type="Pfam" id="PF25954"/>
    </source>
</evidence>
<dbReference type="Proteomes" id="UP001557485">
    <property type="component" value="Unassembled WGS sequence"/>
</dbReference>
<dbReference type="InterPro" id="IPR058625">
    <property type="entry name" value="MdtA-like_BSH"/>
</dbReference>
<dbReference type="InterPro" id="IPR058792">
    <property type="entry name" value="Beta-barrel_RND_2"/>
</dbReference>
<dbReference type="PANTHER" id="PTHR30386:SF19">
    <property type="entry name" value="MULTIDRUG EXPORT PROTEIN EMRA-RELATED"/>
    <property type="match status" value="1"/>
</dbReference>
<feature type="transmembrane region" description="Helical" evidence="4">
    <location>
        <begin position="31"/>
        <end position="54"/>
    </location>
</feature>
<protein>
    <submittedName>
        <fullName evidence="7">HlyD family secretion protein</fullName>
    </submittedName>
</protein>
<evidence type="ECO:0000259" key="5">
    <source>
        <dbReference type="Pfam" id="PF25917"/>
    </source>
</evidence>
<dbReference type="RefSeq" id="WP_368382530.1">
    <property type="nucleotide sequence ID" value="NZ_JBFRYA010000014.1"/>
</dbReference>
<comment type="caution">
    <text evidence="7">The sequence shown here is derived from an EMBL/GenBank/DDBJ whole genome shotgun (WGS) entry which is preliminary data.</text>
</comment>
<feature type="domain" description="CusB-like beta-barrel" evidence="6">
    <location>
        <begin position="259"/>
        <end position="301"/>
    </location>
</feature>
<keyword evidence="4" id="KW-0812">Transmembrane</keyword>
<organism evidence="7 8">
    <name type="scientific">Zhongshania guokunii</name>
    <dbReference type="NCBI Taxonomy" id="641783"/>
    <lineage>
        <taxon>Bacteria</taxon>
        <taxon>Pseudomonadati</taxon>
        <taxon>Pseudomonadota</taxon>
        <taxon>Gammaproteobacteria</taxon>
        <taxon>Cellvibrionales</taxon>
        <taxon>Spongiibacteraceae</taxon>
        <taxon>Zhongshania</taxon>
    </lineage>
</organism>
<dbReference type="Gene3D" id="2.40.30.170">
    <property type="match status" value="1"/>
</dbReference>
<dbReference type="Pfam" id="PF25954">
    <property type="entry name" value="Beta-barrel_RND_2"/>
    <property type="match status" value="1"/>
</dbReference>
<dbReference type="Gene3D" id="2.40.50.100">
    <property type="match status" value="1"/>
</dbReference>
<feature type="coiled-coil region" evidence="3">
    <location>
        <begin position="98"/>
        <end position="139"/>
    </location>
</feature>
<reference evidence="7 8" key="1">
    <citation type="journal article" date="2011" name="Int. J. Syst. Evol. Microbiol.">
        <title>Zhongshania antarctica gen. nov., sp. nov. and Zhongshania guokunii sp. nov., gammaproteobacteria respectively isolated from coastal attached (fast) ice and surface seawater of the Antarctic.</title>
        <authorList>
            <person name="Li H.J."/>
            <person name="Zhang X.Y."/>
            <person name="Chen C.X."/>
            <person name="Zhang Y.J."/>
            <person name="Gao Z.M."/>
            <person name="Yu Y."/>
            <person name="Chen X.L."/>
            <person name="Chen B."/>
            <person name="Zhang Y.Z."/>
        </authorList>
    </citation>
    <scope>NUCLEOTIDE SEQUENCE [LARGE SCALE GENOMIC DNA]</scope>
    <source>
        <strain evidence="7 8">ZS6-22T</strain>
    </source>
</reference>
<accession>A0ABV3U9R8</accession>
<keyword evidence="3" id="KW-0175">Coiled coil</keyword>
<gene>
    <name evidence="7" type="ORF">AB4876_14770</name>
</gene>
<evidence type="ECO:0000256" key="1">
    <source>
        <dbReference type="ARBA" id="ARBA00004196"/>
    </source>
</evidence>
<evidence type="ECO:0000313" key="8">
    <source>
        <dbReference type="Proteomes" id="UP001557485"/>
    </source>
</evidence>
<keyword evidence="8" id="KW-1185">Reference proteome</keyword>
<dbReference type="InterPro" id="IPR050739">
    <property type="entry name" value="MFP"/>
</dbReference>
<proteinExistence type="inferred from homology"/>
<evidence type="ECO:0000313" key="7">
    <source>
        <dbReference type="EMBL" id="MEX1670181.1"/>
    </source>
</evidence>
<evidence type="ECO:0000256" key="4">
    <source>
        <dbReference type="SAM" id="Phobius"/>
    </source>
</evidence>
<evidence type="ECO:0000256" key="3">
    <source>
        <dbReference type="SAM" id="Coils"/>
    </source>
</evidence>
<keyword evidence="4" id="KW-1133">Transmembrane helix</keyword>
<sequence length="384" mass="41881">MSNQHNIDVSAASNAEYEAKAIQRTRLRRRLFLLVPVVVVCLGAYIFVVGGRYISTENAYIKADVVNVGAEISGNIALIQVKENQVVNAGDVLLQINSQVFEAELHDAQAELEQAYMQIASLRATYVQKQAALAAAQDDLDFAIKQQRRIEDLHNKGVASGVSLDQVQRDLSVARNTVNKLESERAETLAKLGGRFDIDQQRHPEVLAAAAKVEKAQLNLEHCILRAPIDGVVSKVPQRGQYAMPGLPIISVVANTNTWIEANFKEDQLAKLAPGSKVEVEIDAYPNERWTATVHSISPATGAEFALLPPQNATGNWVKIVQRLPVRLTIHHHENESVLRAGLSANVHVDTGVPPRLQKLLSMLGAKQSAAHPKTDAAVVASHL</sequence>
<dbReference type="SUPFAM" id="SSF111369">
    <property type="entry name" value="HlyD-like secretion proteins"/>
    <property type="match status" value="2"/>
</dbReference>
<dbReference type="PANTHER" id="PTHR30386">
    <property type="entry name" value="MEMBRANE FUSION SUBUNIT OF EMRAB-TOLC MULTIDRUG EFFLUX PUMP"/>
    <property type="match status" value="1"/>
</dbReference>
<keyword evidence="4" id="KW-0472">Membrane</keyword>
<comment type="subcellular location">
    <subcellularLocation>
        <location evidence="1">Cell envelope</location>
    </subcellularLocation>
</comment>
<feature type="domain" description="Multidrug resistance protein MdtA-like barrel-sandwich hybrid" evidence="5">
    <location>
        <begin position="65"/>
        <end position="243"/>
    </location>
</feature>
<comment type="similarity">
    <text evidence="2">Belongs to the membrane fusion protein (MFP) (TC 8.A.1) family.</text>
</comment>
<name>A0ABV3U9R8_9GAMM</name>
<evidence type="ECO:0000256" key="2">
    <source>
        <dbReference type="ARBA" id="ARBA00009477"/>
    </source>
</evidence>